<feature type="transmembrane region" description="Helical" evidence="1">
    <location>
        <begin position="21"/>
        <end position="42"/>
    </location>
</feature>
<dbReference type="EMBL" id="FNBE01000018">
    <property type="protein sequence ID" value="SDH04134.1"/>
    <property type="molecule type" value="Genomic_DNA"/>
</dbReference>
<evidence type="ECO:0000256" key="1">
    <source>
        <dbReference type="SAM" id="Phobius"/>
    </source>
</evidence>
<gene>
    <name evidence="3" type="ORF">SAMN05216377_11843</name>
</gene>
<evidence type="ECO:0000313" key="4">
    <source>
        <dbReference type="Proteomes" id="UP000198967"/>
    </source>
</evidence>
<protein>
    <submittedName>
        <fullName evidence="3">Undecaprenyl-diphosphatase</fullName>
    </submittedName>
</protein>
<evidence type="ECO:0000313" key="3">
    <source>
        <dbReference type="EMBL" id="SDH04134.1"/>
    </source>
</evidence>
<feature type="domain" description="Phosphatidic acid phosphatase type 2/haloperoxidase" evidence="2">
    <location>
        <begin position="128"/>
        <end position="210"/>
    </location>
</feature>
<evidence type="ECO:0000259" key="2">
    <source>
        <dbReference type="Pfam" id="PF01569"/>
    </source>
</evidence>
<proteinExistence type="predicted"/>
<name>A0A1G7Z623_PSEOR</name>
<keyword evidence="1" id="KW-0812">Transmembrane</keyword>
<dbReference type="AlphaFoldDB" id="A0A1G7Z623"/>
<dbReference type="Proteomes" id="UP000198967">
    <property type="component" value="Unassembled WGS sequence"/>
</dbReference>
<keyword evidence="1" id="KW-0472">Membrane</keyword>
<feature type="transmembrane region" description="Helical" evidence="1">
    <location>
        <begin position="100"/>
        <end position="118"/>
    </location>
</feature>
<dbReference type="SUPFAM" id="SSF48317">
    <property type="entry name" value="Acid phosphatase/Vanadium-dependent haloperoxidase"/>
    <property type="match status" value="1"/>
</dbReference>
<keyword evidence="1" id="KW-1133">Transmembrane helix</keyword>
<feature type="transmembrane region" description="Helical" evidence="1">
    <location>
        <begin position="163"/>
        <end position="182"/>
    </location>
</feature>
<keyword evidence="4" id="KW-1185">Reference proteome</keyword>
<dbReference type="STRING" id="366584.SAMN05216377_11843"/>
<feature type="transmembrane region" description="Helical" evidence="1">
    <location>
        <begin position="71"/>
        <end position="93"/>
    </location>
</feature>
<feature type="transmembrane region" description="Helical" evidence="1">
    <location>
        <begin position="194"/>
        <end position="215"/>
    </location>
</feature>
<dbReference type="Pfam" id="PF01569">
    <property type="entry name" value="PAP2"/>
    <property type="match status" value="1"/>
</dbReference>
<dbReference type="InterPro" id="IPR036938">
    <property type="entry name" value="PAP2/HPO_sf"/>
</dbReference>
<sequence length="224" mass="22291">MLDHVTSARPFTPEIPPTLRVPALLLIALAVAVFGVGAAAYAGSTGNGALDLHTESLVAGATRPHEHLFRVLTAFGSPPTVVAGAFGLAAVCLALHRRRLAVVAVVGPGLTGVATTLLKPAIGRTTEFGGFAYPSGHTGGATAIAVAVALLLVSLVRPGRTTGTALIVTLALVAGGGIGVALVATDAHYPTDTVGGFCAAVALVLGTALALEWAAARRRARATG</sequence>
<dbReference type="OrthoDB" id="3822538at2"/>
<accession>A0A1G7Z623</accession>
<organism evidence="3 4">
    <name type="scientific">Pseudonocardia oroxyli</name>
    <dbReference type="NCBI Taxonomy" id="366584"/>
    <lineage>
        <taxon>Bacteria</taxon>
        <taxon>Bacillati</taxon>
        <taxon>Actinomycetota</taxon>
        <taxon>Actinomycetes</taxon>
        <taxon>Pseudonocardiales</taxon>
        <taxon>Pseudonocardiaceae</taxon>
        <taxon>Pseudonocardia</taxon>
    </lineage>
</organism>
<feature type="transmembrane region" description="Helical" evidence="1">
    <location>
        <begin position="138"/>
        <end position="156"/>
    </location>
</feature>
<dbReference type="Gene3D" id="1.20.144.10">
    <property type="entry name" value="Phosphatidic acid phosphatase type 2/haloperoxidase"/>
    <property type="match status" value="1"/>
</dbReference>
<reference evidence="3 4" key="1">
    <citation type="submission" date="2016-10" db="EMBL/GenBank/DDBJ databases">
        <authorList>
            <person name="de Groot N.N."/>
        </authorList>
    </citation>
    <scope>NUCLEOTIDE SEQUENCE [LARGE SCALE GENOMIC DNA]</scope>
    <source>
        <strain evidence="3 4">CGMCC 4.3143</strain>
    </source>
</reference>
<dbReference type="InterPro" id="IPR000326">
    <property type="entry name" value="PAP2/HPO"/>
</dbReference>